<dbReference type="Proteomes" id="UP001056429">
    <property type="component" value="Unassembled WGS sequence"/>
</dbReference>
<evidence type="ECO:0000256" key="1">
    <source>
        <dbReference type="SAM" id="Phobius"/>
    </source>
</evidence>
<feature type="transmembrane region" description="Helical" evidence="1">
    <location>
        <begin position="6"/>
        <end position="32"/>
    </location>
</feature>
<evidence type="ECO:0000313" key="2">
    <source>
        <dbReference type="EMBL" id="MCM1991534.1"/>
    </source>
</evidence>
<dbReference type="EMBL" id="JAGSOJ010000004">
    <property type="protein sequence ID" value="MCM1991534.1"/>
    <property type="molecule type" value="Genomic_DNA"/>
</dbReference>
<keyword evidence="1" id="KW-1133">Transmembrane helix</keyword>
<dbReference type="RefSeq" id="WP_250860660.1">
    <property type="nucleotide sequence ID" value="NZ_JAGSOJ010000004.1"/>
</dbReference>
<gene>
    <name evidence="2" type="ORF">KDK92_17505</name>
</gene>
<keyword evidence="3" id="KW-1185">Reference proteome</keyword>
<proteinExistence type="predicted"/>
<comment type="caution">
    <text evidence="2">The sequence shown here is derived from an EMBL/GenBank/DDBJ whole genome shotgun (WGS) entry which is preliminary data.</text>
</comment>
<evidence type="ECO:0000313" key="3">
    <source>
        <dbReference type="Proteomes" id="UP001056429"/>
    </source>
</evidence>
<dbReference type="AlphaFoldDB" id="A0A9J6P5V9"/>
<name>A0A9J6P5V9_9CLOT</name>
<reference evidence="2" key="1">
    <citation type="journal article" date="2021" name="mSystems">
        <title>Bacteria and Archaea Synergistically Convert Glycine Betaine to Biogenic Methane in the Formosa Cold Seep of the South China Sea.</title>
        <authorList>
            <person name="Li L."/>
            <person name="Zhang W."/>
            <person name="Zhang S."/>
            <person name="Song L."/>
            <person name="Sun Q."/>
            <person name="Zhang H."/>
            <person name="Xiang H."/>
            <person name="Dong X."/>
        </authorList>
    </citation>
    <scope>NUCLEOTIDE SEQUENCE</scope>
    <source>
        <strain evidence="2">ZWT</strain>
    </source>
</reference>
<protein>
    <submittedName>
        <fullName evidence="2">Uncharacterized protein</fullName>
    </submittedName>
</protein>
<accession>A0A9J6P5V9</accession>
<reference evidence="2" key="2">
    <citation type="submission" date="2021-04" db="EMBL/GenBank/DDBJ databases">
        <authorList>
            <person name="Dong X."/>
        </authorList>
    </citation>
    <scope>NUCLEOTIDE SEQUENCE</scope>
    <source>
        <strain evidence="2">ZWT</strain>
    </source>
</reference>
<organism evidence="2 3">
    <name type="scientific">Oceanirhabdus seepicola</name>
    <dbReference type="NCBI Taxonomy" id="2828781"/>
    <lineage>
        <taxon>Bacteria</taxon>
        <taxon>Bacillati</taxon>
        <taxon>Bacillota</taxon>
        <taxon>Clostridia</taxon>
        <taxon>Eubacteriales</taxon>
        <taxon>Clostridiaceae</taxon>
        <taxon>Oceanirhabdus</taxon>
    </lineage>
</organism>
<keyword evidence="1" id="KW-0472">Membrane</keyword>
<sequence>MNIMMSLLVMLPIILGGIFLFGVSIYALILLIQLMKRSIIALDIYIDKNR</sequence>
<keyword evidence="1" id="KW-0812">Transmembrane</keyword>